<dbReference type="Gene3D" id="3.30.450.380">
    <property type="match status" value="1"/>
</dbReference>
<dbReference type="PANTHER" id="PTHR30486">
    <property type="entry name" value="TWITCHING MOTILITY PROTEIN PILT"/>
    <property type="match status" value="1"/>
</dbReference>
<dbReference type="CDD" id="cd01130">
    <property type="entry name" value="VirB11-like_ATPase"/>
    <property type="match status" value="1"/>
</dbReference>
<dbReference type="InterPro" id="IPR001482">
    <property type="entry name" value="T2SS/T4SS_dom"/>
</dbReference>
<comment type="similarity">
    <text evidence="1">Belongs to the GSP E family.</text>
</comment>
<feature type="domain" description="Bacterial type II secretion system protein E" evidence="2">
    <location>
        <begin position="291"/>
        <end position="491"/>
    </location>
</feature>
<comment type="caution">
    <text evidence="3">The sequence shown here is derived from an EMBL/GenBank/DDBJ whole genome shotgun (WGS) entry which is preliminary data.</text>
</comment>
<dbReference type="SUPFAM" id="SSF52540">
    <property type="entry name" value="P-loop containing nucleoside triphosphate hydrolases"/>
    <property type="match status" value="1"/>
</dbReference>
<dbReference type="InterPro" id="IPR050921">
    <property type="entry name" value="T4SS_GSP_E_ATPase"/>
</dbReference>
<name>A0A930L603_9MICC</name>
<evidence type="ECO:0000313" key="3">
    <source>
        <dbReference type="EMBL" id="MBF1658138.1"/>
    </source>
</evidence>
<organism evidence="3 4">
    <name type="scientific">Rothia mucilaginosa</name>
    <dbReference type="NCBI Taxonomy" id="43675"/>
    <lineage>
        <taxon>Bacteria</taxon>
        <taxon>Bacillati</taxon>
        <taxon>Actinomycetota</taxon>
        <taxon>Actinomycetes</taxon>
        <taxon>Micrococcales</taxon>
        <taxon>Micrococcaceae</taxon>
        <taxon>Rothia</taxon>
    </lineage>
</organism>
<dbReference type="Pfam" id="PF00437">
    <property type="entry name" value="T2SSE"/>
    <property type="match status" value="1"/>
</dbReference>
<dbReference type="AlphaFoldDB" id="A0A930L603"/>
<dbReference type="RefSeq" id="WP_303945836.1">
    <property type="nucleotide sequence ID" value="NZ_JABZXO010000036.1"/>
</dbReference>
<dbReference type="PANTHER" id="PTHR30486:SF6">
    <property type="entry name" value="TYPE IV PILUS RETRACTATION ATPASE PILT"/>
    <property type="match status" value="1"/>
</dbReference>
<protein>
    <submittedName>
        <fullName evidence="3">CpaF family protein</fullName>
    </submittedName>
</protein>
<dbReference type="GO" id="GO:0016887">
    <property type="term" value="F:ATP hydrolysis activity"/>
    <property type="evidence" value="ECO:0007669"/>
    <property type="project" value="InterPro"/>
</dbReference>
<evidence type="ECO:0000256" key="1">
    <source>
        <dbReference type="ARBA" id="ARBA00006611"/>
    </source>
</evidence>
<accession>A0A930L603</accession>
<proteinExistence type="inferred from homology"/>
<sequence>MSASPNPPLLSIMNSPLLRQHQENATEQTTEQTPAPTTLSVASAPAAVPPAVAVGASATSVAPYGFDPAGPTPPLVPVRGADVAAVPVSVVPVSSGVSATVPVSAPVVEPVVGVSSSGEPVIPAYLRQMWADVEVIQEQVSNRLSLEEEEMSEMSVPEQQAKTQVMIDEALSAYISALVDVDGDRDRWTDAYVQKVKQQVYDLLYRLGRFQALIDMPEVENIHISGCDQVFLKFSDGRTKRAEPIAATDAELMQMIQNIASNQGEASRPFSTSNPDLDMDLMSFVRLAAIAPPVAARPSLVMRIHRYVNITLEQLEQLGTLTAQMRQFLVSAIVARKSIVISGEPGDGKTTLMRALASCIDPWVQVVTIEKERELHLNQQPHRILPVIDLQYHPGSSERDASGRRLGEYTLEQCVEKALRLNSANIMVGEVRGSEIIALIEAMQINGGTFCTLHAHEPDQAIDRLVGLALEKGLTREYVSGQVAENLDFIVQMKKMKDPETGKPRRVVTHICEVLPAEGSRQATTHNIFSLKDGHHDASFDEAPSSPKMLHDLKEAGWVSPTAA</sequence>
<gene>
    <name evidence="3" type="ORF">HXO61_09460</name>
</gene>
<dbReference type="Gene3D" id="3.40.50.300">
    <property type="entry name" value="P-loop containing nucleotide triphosphate hydrolases"/>
    <property type="match status" value="1"/>
</dbReference>
<dbReference type="Proteomes" id="UP000770330">
    <property type="component" value="Unassembled WGS sequence"/>
</dbReference>
<evidence type="ECO:0000313" key="4">
    <source>
        <dbReference type="Proteomes" id="UP000770330"/>
    </source>
</evidence>
<evidence type="ECO:0000259" key="2">
    <source>
        <dbReference type="Pfam" id="PF00437"/>
    </source>
</evidence>
<reference evidence="3" key="1">
    <citation type="submission" date="2020-04" db="EMBL/GenBank/DDBJ databases">
        <title>Deep metagenomics examines the oral microbiome during advanced dental caries in children, revealing novel taxa and co-occurrences with host molecules.</title>
        <authorList>
            <person name="Baker J.L."/>
            <person name="Morton J.T."/>
            <person name="Dinis M."/>
            <person name="Alvarez R."/>
            <person name="Tran N.C."/>
            <person name="Knight R."/>
            <person name="Edlund A."/>
        </authorList>
    </citation>
    <scope>NUCLEOTIDE SEQUENCE</scope>
    <source>
        <strain evidence="3">JCVI_39_bin.18</strain>
    </source>
</reference>
<dbReference type="EMBL" id="JABZXO010000036">
    <property type="protein sequence ID" value="MBF1658138.1"/>
    <property type="molecule type" value="Genomic_DNA"/>
</dbReference>
<dbReference type="InterPro" id="IPR027417">
    <property type="entry name" value="P-loop_NTPase"/>
</dbReference>